<protein>
    <recommendedName>
        <fullName evidence="1">DNA-directed DNA polymerase</fullName>
        <ecNumber evidence="1">2.7.7.7</ecNumber>
    </recommendedName>
</protein>
<dbReference type="InterPro" id="IPR023211">
    <property type="entry name" value="DNA_pol_palm_dom_sf"/>
</dbReference>
<dbReference type="Gene3D" id="1.20.1280.300">
    <property type="match status" value="1"/>
</dbReference>
<keyword evidence="6" id="KW-0239">DNA-directed DNA polymerase</keyword>
<dbReference type="EC" id="2.7.7.7" evidence="1"/>
<name>A0A4Y5JU84_9CAUD</name>
<evidence type="ECO:0000256" key="5">
    <source>
        <dbReference type="ARBA" id="ARBA00022801"/>
    </source>
</evidence>
<keyword evidence="4" id="KW-0540">Nuclease</keyword>
<dbReference type="SUPFAM" id="SSF56672">
    <property type="entry name" value="DNA/RNA polymerases"/>
    <property type="match status" value="1"/>
</dbReference>
<dbReference type="Proteomes" id="UP000316733">
    <property type="component" value="Segment"/>
</dbReference>
<evidence type="ECO:0000259" key="7">
    <source>
        <dbReference type="Pfam" id="PF00136"/>
    </source>
</evidence>
<dbReference type="InterPro" id="IPR043502">
    <property type="entry name" value="DNA/RNA_pol_sf"/>
</dbReference>
<dbReference type="GO" id="GO:0004518">
    <property type="term" value="F:nuclease activity"/>
    <property type="evidence" value="ECO:0007669"/>
    <property type="project" value="UniProtKB-KW"/>
</dbReference>
<dbReference type="GO" id="GO:0003677">
    <property type="term" value="F:DNA binding"/>
    <property type="evidence" value="ECO:0007669"/>
    <property type="project" value="InterPro"/>
</dbReference>
<dbReference type="Pfam" id="PF00136">
    <property type="entry name" value="DNA_pol_B"/>
    <property type="match status" value="1"/>
</dbReference>
<feature type="domain" description="DNA-directed DNA polymerase family B multifunctional" evidence="7">
    <location>
        <begin position="152"/>
        <end position="238"/>
    </location>
</feature>
<dbReference type="EMBL" id="MK797984">
    <property type="protein sequence ID" value="QCG76194.1"/>
    <property type="molecule type" value="Genomic_DNA"/>
</dbReference>
<keyword evidence="2" id="KW-0808">Transferase</keyword>
<dbReference type="Gene3D" id="3.90.1600.10">
    <property type="entry name" value="Palm domain of DNA polymerase"/>
    <property type="match status" value="1"/>
</dbReference>
<keyword evidence="9" id="KW-1185">Reference proteome</keyword>
<keyword evidence="3" id="KW-0548">Nucleotidyltransferase</keyword>
<proteinExistence type="predicted"/>
<keyword evidence="5" id="KW-0378">Hydrolase</keyword>
<dbReference type="Gene3D" id="2.170.16.10">
    <property type="entry name" value="Hedgehog/Intein (Hint) domain"/>
    <property type="match status" value="1"/>
</dbReference>
<evidence type="ECO:0000313" key="8">
    <source>
        <dbReference type="EMBL" id="QCG76194.1"/>
    </source>
</evidence>
<evidence type="ECO:0000256" key="6">
    <source>
        <dbReference type="ARBA" id="ARBA00022932"/>
    </source>
</evidence>
<evidence type="ECO:0000256" key="2">
    <source>
        <dbReference type="ARBA" id="ARBA00022679"/>
    </source>
</evidence>
<dbReference type="InterPro" id="IPR006134">
    <property type="entry name" value="DNA-dir_DNA_pol_B_multi_dom"/>
</dbReference>
<evidence type="ECO:0000256" key="4">
    <source>
        <dbReference type="ARBA" id="ARBA00022722"/>
    </source>
</evidence>
<sequence>MHNLTKHLLGVFSAKTEDEEYNSAKRALEELNKNIKERDPNKFNVSLGKVSKVTNLGKKKQYVYDIGMKNPDNPYFFGNNILVHNSCYFTAWPAVKDLVESGEMEWDKDTVIKLYDNVSSQVSDTFPEFLKQTFNVPYKNSEGVIKSGREIVATSGLFIKKKRYAAMMYDKEGTRYDDENSPGKVKAMGLDLRRSDTPKFVQTFLMEILVMVLTHKTEDEVIEYIREFKKEFNKMKPWEKGMPKGVNGISTYEDKLEEHMNKKLAGRESRITVPGHVSAAMNWNKLKLINKDLHTPKISDGQKCVVCYLKETADNHFTSIAYPVDELHLPEWFTSLPFDEDLMREKVVDNKVKNLLGILKWDFSKTEEAAAHFDSLFGW</sequence>
<dbReference type="GO" id="GO:0003887">
    <property type="term" value="F:DNA-directed DNA polymerase activity"/>
    <property type="evidence" value="ECO:0007669"/>
    <property type="project" value="UniProtKB-KW"/>
</dbReference>
<organism evidence="8 9">
    <name type="scientific">Pseudomonas phage vB_PaeM_PA5oct</name>
    <dbReference type="NCBI Taxonomy" id="2163605"/>
    <lineage>
        <taxon>Viruses</taxon>
        <taxon>Duplodnaviria</taxon>
        <taxon>Heunggongvirae</taxon>
        <taxon>Uroviricota</taxon>
        <taxon>Caudoviricetes</taxon>
        <taxon>Arenbergviridae</taxon>
        <taxon>Wroclawvirus</taxon>
        <taxon>Wroclawvirus PA5oct</taxon>
    </lineage>
</organism>
<dbReference type="GO" id="GO:0000166">
    <property type="term" value="F:nucleotide binding"/>
    <property type="evidence" value="ECO:0007669"/>
    <property type="project" value="InterPro"/>
</dbReference>
<accession>A0A4Y5JU84</accession>
<evidence type="ECO:0000256" key="3">
    <source>
        <dbReference type="ARBA" id="ARBA00022695"/>
    </source>
</evidence>
<evidence type="ECO:0000256" key="1">
    <source>
        <dbReference type="ARBA" id="ARBA00012417"/>
    </source>
</evidence>
<evidence type="ECO:0000313" key="9">
    <source>
        <dbReference type="Proteomes" id="UP000316733"/>
    </source>
</evidence>
<gene>
    <name evidence="8" type="ORF">EST35_0313</name>
</gene>
<dbReference type="PROSITE" id="PS50818">
    <property type="entry name" value="INTEIN_C_TER"/>
    <property type="match status" value="1"/>
</dbReference>
<dbReference type="InterPro" id="IPR030934">
    <property type="entry name" value="Intein_C"/>
</dbReference>
<reference evidence="9" key="1">
    <citation type="journal article" date="2020" name="bioRxiv">
        <title>Integrative omics analysis of Pseudomonas aeruginosa virus PA5oct highlights the molecular complexity of jumbo phages.</title>
        <authorList>
            <person name="Lood C."/>
            <person name="Danis-Wlodarczyk K."/>
            <person name="Blasdel B.G."/>
            <person name="Jang H.B."/>
            <person name="Vandenheuvel D."/>
            <person name="Briers Y."/>
            <person name="Noben J.-P."/>
            <person name="van Noort V."/>
            <person name="Drulis-Kawa Z."/>
            <person name="Lavigne R."/>
        </authorList>
    </citation>
    <scope>NUCLEOTIDE SEQUENCE [LARGE SCALE GENOMIC DNA]</scope>
</reference>
<dbReference type="GO" id="GO:0016787">
    <property type="term" value="F:hydrolase activity"/>
    <property type="evidence" value="ECO:0007669"/>
    <property type="project" value="UniProtKB-KW"/>
</dbReference>